<evidence type="ECO:0000256" key="1">
    <source>
        <dbReference type="SAM" id="Phobius"/>
    </source>
</evidence>
<keyword evidence="3" id="KW-1185">Reference proteome</keyword>
<reference evidence="3" key="1">
    <citation type="submission" date="2023-07" db="EMBL/GenBank/DDBJ databases">
        <title>Whole-genome sequencing of a new Methanosarcina sp. Z-7115.</title>
        <authorList>
            <person name="Zhilina T.N."/>
            <person name="Merkel A.Y."/>
        </authorList>
    </citation>
    <scope>NUCLEOTIDE SEQUENCE [LARGE SCALE GENOMIC DNA]</scope>
    <source>
        <strain evidence="3">Z-7115</strain>
    </source>
</reference>
<feature type="transmembrane region" description="Helical" evidence="1">
    <location>
        <begin position="156"/>
        <end position="174"/>
    </location>
</feature>
<keyword evidence="1" id="KW-0472">Membrane</keyword>
<sequence length="239" mass="25384">MRRQLFYIPFSLTFLLLLILILIFGLGFLFFGVIISAFMKIGFSTGDALLILVLSLVGSSINIPVATLKSEIPVVRDNYVRVFGVSYRVPIRRMTRNETTIAVNVGGAIIPVLISAYLLIKFPSSLLLAGAGVLIVTLITYSIARPIRGLGIATPALVPPLTAALAAILLTSVFQIPDCPIDQCRVVTAYVGGVLGTLIGADLLNLRKIRNLGAPIASIGGAGTFDGIFLSGFIALLLI</sequence>
<keyword evidence="1" id="KW-1133">Transmembrane helix</keyword>
<evidence type="ECO:0000313" key="2">
    <source>
        <dbReference type="EMBL" id="MDR7664968.1"/>
    </source>
</evidence>
<feature type="transmembrane region" description="Helical" evidence="1">
    <location>
        <begin position="216"/>
        <end position="238"/>
    </location>
</feature>
<dbReference type="EMBL" id="JAVKPK010000011">
    <property type="protein sequence ID" value="MDR7664968.1"/>
    <property type="molecule type" value="Genomic_DNA"/>
</dbReference>
<organism evidence="2 3">
    <name type="scientific">Methanosarcina baikalica</name>
    <dbReference type="NCBI Taxonomy" id="3073890"/>
    <lineage>
        <taxon>Archaea</taxon>
        <taxon>Methanobacteriati</taxon>
        <taxon>Methanobacteriota</taxon>
        <taxon>Stenosarchaea group</taxon>
        <taxon>Methanomicrobia</taxon>
        <taxon>Methanosarcinales</taxon>
        <taxon>Methanosarcinaceae</taxon>
        <taxon>Methanosarcina</taxon>
    </lineage>
</organism>
<feature type="transmembrane region" description="Helical" evidence="1">
    <location>
        <begin position="101"/>
        <end position="120"/>
    </location>
</feature>
<dbReference type="Proteomes" id="UP001246244">
    <property type="component" value="Unassembled WGS sequence"/>
</dbReference>
<dbReference type="InterPro" id="IPR011672">
    <property type="entry name" value="DUF1614"/>
</dbReference>
<feature type="transmembrane region" description="Helical" evidence="1">
    <location>
        <begin position="186"/>
        <end position="204"/>
    </location>
</feature>
<keyword evidence="1" id="KW-0812">Transmembrane</keyword>
<name>A0ABU2CZ25_9EURY</name>
<feature type="transmembrane region" description="Helical" evidence="1">
    <location>
        <begin position="48"/>
        <end position="68"/>
    </location>
</feature>
<evidence type="ECO:0000313" key="3">
    <source>
        <dbReference type="Proteomes" id="UP001246244"/>
    </source>
</evidence>
<dbReference type="Pfam" id="PF07758">
    <property type="entry name" value="DUF1614"/>
    <property type="match status" value="1"/>
</dbReference>
<proteinExistence type="predicted"/>
<comment type="caution">
    <text evidence="2">The sequence shown here is derived from an EMBL/GenBank/DDBJ whole genome shotgun (WGS) entry which is preliminary data.</text>
</comment>
<feature type="transmembrane region" description="Helical" evidence="1">
    <location>
        <begin position="126"/>
        <end position="144"/>
    </location>
</feature>
<accession>A0ABU2CZ25</accession>
<feature type="transmembrane region" description="Helical" evidence="1">
    <location>
        <begin position="12"/>
        <end position="36"/>
    </location>
</feature>
<gene>
    <name evidence="2" type="ORF">RG963_04025</name>
</gene>
<protein>
    <submittedName>
        <fullName evidence="2">DUF1614 domain-containing protein</fullName>
    </submittedName>
</protein>
<dbReference type="RefSeq" id="WP_310574992.1">
    <property type="nucleotide sequence ID" value="NZ_JAVKPK010000011.1"/>
</dbReference>